<organism evidence="4 5">
    <name type="scientific">Leptospira ilyithenensis</name>
    <dbReference type="NCBI Taxonomy" id="2484901"/>
    <lineage>
        <taxon>Bacteria</taxon>
        <taxon>Pseudomonadati</taxon>
        <taxon>Spirochaetota</taxon>
        <taxon>Spirochaetia</taxon>
        <taxon>Leptospirales</taxon>
        <taxon>Leptospiraceae</taxon>
        <taxon>Leptospira</taxon>
    </lineage>
</organism>
<dbReference type="InterPro" id="IPR052704">
    <property type="entry name" value="ECF_Sigma-70_Domain"/>
</dbReference>
<dbReference type="InterPro" id="IPR013324">
    <property type="entry name" value="RNA_pol_sigma_r3/r4-like"/>
</dbReference>
<evidence type="ECO:0000259" key="3">
    <source>
        <dbReference type="Pfam" id="PF08281"/>
    </source>
</evidence>
<dbReference type="OrthoDB" id="3211555at2"/>
<dbReference type="GO" id="GO:0006352">
    <property type="term" value="P:DNA-templated transcription initiation"/>
    <property type="evidence" value="ECO:0007669"/>
    <property type="project" value="InterPro"/>
</dbReference>
<dbReference type="InterPro" id="IPR032710">
    <property type="entry name" value="NTF2-like_dom_sf"/>
</dbReference>
<dbReference type="InterPro" id="IPR013325">
    <property type="entry name" value="RNA_pol_sigma_r2"/>
</dbReference>
<evidence type="ECO:0000313" key="4">
    <source>
        <dbReference type="EMBL" id="TGN14122.1"/>
    </source>
</evidence>
<dbReference type="InterPro" id="IPR013249">
    <property type="entry name" value="RNA_pol_sigma70_r4_t2"/>
</dbReference>
<dbReference type="RefSeq" id="WP_135762865.1">
    <property type="nucleotide sequence ID" value="NZ_RQHV01000014.1"/>
</dbReference>
<dbReference type="SUPFAM" id="SSF88659">
    <property type="entry name" value="Sigma3 and sigma4 domains of RNA polymerase sigma factors"/>
    <property type="match status" value="1"/>
</dbReference>
<name>A0A4R9LU28_9LEPT</name>
<gene>
    <name evidence="4" type="ORF">EHS11_02605</name>
</gene>
<evidence type="ECO:0000313" key="5">
    <source>
        <dbReference type="Proteomes" id="UP000298264"/>
    </source>
</evidence>
<evidence type="ECO:0000259" key="2">
    <source>
        <dbReference type="Pfam" id="PF04542"/>
    </source>
</evidence>
<dbReference type="SUPFAM" id="SSF54427">
    <property type="entry name" value="NTF2-like"/>
    <property type="match status" value="1"/>
</dbReference>
<dbReference type="Proteomes" id="UP000298264">
    <property type="component" value="Unassembled WGS sequence"/>
</dbReference>
<feature type="domain" description="RNA polymerase sigma factor 70 region 4 type 2" evidence="3">
    <location>
        <begin position="101"/>
        <end position="152"/>
    </location>
</feature>
<dbReference type="PANTHER" id="PTHR30173:SF36">
    <property type="entry name" value="ECF RNA POLYMERASE SIGMA FACTOR SIGJ"/>
    <property type="match status" value="1"/>
</dbReference>
<keyword evidence="5" id="KW-1185">Reference proteome</keyword>
<dbReference type="NCBIfam" id="TIGR02937">
    <property type="entry name" value="sigma70-ECF"/>
    <property type="match status" value="1"/>
</dbReference>
<dbReference type="Gene3D" id="1.10.10.10">
    <property type="entry name" value="Winged helix-like DNA-binding domain superfamily/Winged helix DNA-binding domain"/>
    <property type="match status" value="1"/>
</dbReference>
<sequence>MERLDQFLEHKGLVFGIAYRMTGSFTDAEDIVQETFLRWSKAKDQLIRSPKAFLSTIATRLSLDTIRKTKRKKETYIGPWLPEPIPTNSEEEIDPDTLDLAFLHLLEKLNPVERAVFLLRESFSLDYEIISKSVGKKQDACRQILKRAKENLRSEKKKFSPSLESKNVLIHKFLLASSQGDPELILPLLREDIVVWSDGGGKLHAARIPITGKPRVAAFLIKTRTHKHYKNVEYYLTRSNSTNCIIAYQKNQAIALRSFTVEEKGISKIHTILNPEKLKAFENKQGLIDDGKLIPLSLFLLFPKKNFFGKPIPVWAKPLANVIKWIFA</sequence>
<dbReference type="Pfam" id="PF08281">
    <property type="entry name" value="Sigma70_r4_2"/>
    <property type="match status" value="1"/>
</dbReference>
<dbReference type="InterPro" id="IPR036388">
    <property type="entry name" value="WH-like_DNA-bd_sf"/>
</dbReference>
<reference evidence="4" key="1">
    <citation type="journal article" date="2019" name="PLoS Negl. Trop. Dis.">
        <title>Revisiting the worldwide diversity of Leptospira species in the environment.</title>
        <authorList>
            <person name="Vincent A.T."/>
            <person name="Schiettekatte O."/>
            <person name="Bourhy P."/>
            <person name="Veyrier F.J."/>
            <person name="Picardeau M."/>
        </authorList>
    </citation>
    <scope>NUCLEOTIDE SEQUENCE [LARGE SCALE GENOMIC DNA]</scope>
    <source>
        <strain evidence="4">201400974</strain>
    </source>
</reference>
<protein>
    <submittedName>
        <fullName evidence="4">Sigma-70 family RNA polymerase sigma factor</fullName>
    </submittedName>
</protein>
<evidence type="ECO:0000256" key="1">
    <source>
        <dbReference type="ARBA" id="ARBA00011344"/>
    </source>
</evidence>
<dbReference type="EMBL" id="RQHV01000014">
    <property type="protein sequence ID" value="TGN14122.1"/>
    <property type="molecule type" value="Genomic_DNA"/>
</dbReference>
<dbReference type="InterPro" id="IPR014284">
    <property type="entry name" value="RNA_pol_sigma-70_dom"/>
</dbReference>
<dbReference type="InterPro" id="IPR007627">
    <property type="entry name" value="RNA_pol_sigma70_r2"/>
</dbReference>
<feature type="domain" description="RNA polymerase sigma-70 region 2" evidence="2">
    <location>
        <begin position="9"/>
        <end position="71"/>
    </location>
</feature>
<dbReference type="Pfam" id="PF04542">
    <property type="entry name" value="Sigma70_r2"/>
    <property type="match status" value="1"/>
</dbReference>
<dbReference type="Gene3D" id="1.10.1740.10">
    <property type="match status" value="1"/>
</dbReference>
<proteinExistence type="predicted"/>
<dbReference type="GO" id="GO:0016987">
    <property type="term" value="F:sigma factor activity"/>
    <property type="evidence" value="ECO:0007669"/>
    <property type="project" value="InterPro"/>
</dbReference>
<dbReference type="AlphaFoldDB" id="A0A4R9LU28"/>
<dbReference type="PANTHER" id="PTHR30173">
    <property type="entry name" value="SIGMA 19 FACTOR"/>
    <property type="match status" value="1"/>
</dbReference>
<accession>A0A4R9LU28</accession>
<dbReference type="GO" id="GO:0003677">
    <property type="term" value="F:DNA binding"/>
    <property type="evidence" value="ECO:0007669"/>
    <property type="project" value="InterPro"/>
</dbReference>
<comment type="subunit">
    <text evidence="1">Interacts transiently with the RNA polymerase catalytic core formed by RpoA, RpoB, RpoC and RpoZ (2 alpha, 1 beta, 1 beta' and 1 omega subunit) to form the RNA polymerase holoenzyme that can initiate transcription.</text>
</comment>
<dbReference type="SUPFAM" id="SSF88946">
    <property type="entry name" value="Sigma2 domain of RNA polymerase sigma factors"/>
    <property type="match status" value="1"/>
</dbReference>
<comment type="caution">
    <text evidence="4">The sequence shown here is derived from an EMBL/GenBank/DDBJ whole genome shotgun (WGS) entry which is preliminary data.</text>
</comment>